<reference evidence="1" key="1">
    <citation type="submission" date="2014-11" db="EMBL/GenBank/DDBJ databases">
        <authorList>
            <person name="Amaro Gonzalez C."/>
        </authorList>
    </citation>
    <scope>NUCLEOTIDE SEQUENCE</scope>
</reference>
<reference evidence="1" key="2">
    <citation type="journal article" date="2015" name="Fish Shellfish Immunol.">
        <title>Early steps in the European eel (Anguilla anguilla)-Vibrio vulnificus interaction in the gills: Role of the RtxA13 toxin.</title>
        <authorList>
            <person name="Callol A."/>
            <person name="Pajuelo D."/>
            <person name="Ebbesson L."/>
            <person name="Teles M."/>
            <person name="MacKenzie S."/>
            <person name="Amaro C."/>
        </authorList>
    </citation>
    <scope>NUCLEOTIDE SEQUENCE</scope>
</reference>
<dbReference type="AlphaFoldDB" id="A0A0E9W8Z3"/>
<proteinExistence type="predicted"/>
<accession>A0A0E9W8Z3</accession>
<name>A0A0E9W8Z3_ANGAN</name>
<dbReference type="EMBL" id="GBXM01021765">
    <property type="protein sequence ID" value="JAH86812.1"/>
    <property type="molecule type" value="Transcribed_RNA"/>
</dbReference>
<protein>
    <submittedName>
        <fullName evidence="1">Uncharacterized protein</fullName>
    </submittedName>
</protein>
<sequence length="65" mass="7484">MPNTREHSDASLLRWQVSQVLLGNGVQSYGSCSPRWCLQSHLCRFTDLEIDPVKPITFIKLIQIR</sequence>
<organism evidence="1">
    <name type="scientific">Anguilla anguilla</name>
    <name type="common">European freshwater eel</name>
    <name type="synonym">Muraena anguilla</name>
    <dbReference type="NCBI Taxonomy" id="7936"/>
    <lineage>
        <taxon>Eukaryota</taxon>
        <taxon>Metazoa</taxon>
        <taxon>Chordata</taxon>
        <taxon>Craniata</taxon>
        <taxon>Vertebrata</taxon>
        <taxon>Euteleostomi</taxon>
        <taxon>Actinopterygii</taxon>
        <taxon>Neopterygii</taxon>
        <taxon>Teleostei</taxon>
        <taxon>Anguilliformes</taxon>
        <taxon>Anguillidae</taxon>
        <taxon>Anguilla</taxon>
    </lineage>
</organism>
<evidence type="ECO:0000313" key="1">
    <source>
        <dbReference type="EMBL" id="JAH86812.1"/>
    </source>
</evidence>